<comment type="caution">
    <text evidence="3">The sequence shown here is derived from an EMBL/GenBank/DDBJ whole genome shotgun (WGS) entry which is preliminary data.</text>
</comment>
<gene>
    <name evidence="3" type="ORF">QQX98_003868</name>
</gene>
<evidence type="ECO:0000256" key="1">
    <source>
        <dbReference type="SAM" id="MobiDB-lite"/>
    </source>
</evidence>
<evidence type="ECO:0000313" key="4">
    <source>
        <dbReference type="Proteomes" id="UP001498476"/>
    </source>
</evidence>
<proteinExistence type="predicted"/>
<feature type="signal peptide" evidence="2">
    <location>
        <begin position="1"/>
        <end position="20"/>
    </location>
</feature>
<keyword evidence="2" id="KW-0732">Signal</keyword>
<evidence type="ECO:0008006" key="5">
    <source>
        <dbReference type="Google" id="ProtNLM"/>
    </source>
</evidence>
<feature type="region of interest" description="Disordered" evidence="1">
    <location>
        <begin position="135"/>
        <end position="198"/>
    </location>
</feature>
<organism evidence="3 4">
    <name type="scientific">Neonectria punicea</name>
    <dbReference type="NCBI Taxonomy" id="979145"/>
    <lineage>
        <taxon>Eukaryota</taxon>
        <taxon>Fungi</taxon>
        <taxon>Dikarya</taxon>
        <taxon>Ascomycota</taxon>
        <taxon>Pezizomycotina</taxon>
        <taxon>Sordariomycetes</taxon>
        <taxon>Hypocreomycetidae</taxon>
        <taxon>Hypocreales</taxon>
        <taxon>Nectriaceae</taxon>
        <taxon>Neonectria</taxon>
    </lineage>
</organism>
<reference evidence="3 4" key="1">
    <citation type="journal article" date="2025" name="Microbiol. Resour. Announc.">
        <title>Draft genome sequences for Neonectria magnoliae and Neonectria punicea, canker pathogens of Liriodendron tulipifera and Acer saccharum in West Virginia.</title>
        <authorList>
            <person name="Petronek H.M."/>
            <person name="Kasson M.T."/>
            <person name="Metheny A.M."/>
            <person name="Stauder C.M."/>
            <person name="Lovett B."/>
            <person name="Lynch S.C."/>
            <person name="Garnas J.R."/>
            <person name="Kasson L.R."/>
            <person name="Stajich J.E."/>
        </authorList>
    </citation>
    <scope>NUCLEOTIDE SEQUENCE [LARGE SCALE GENOMIC DNA]</scope>
    <source>
        <strain evidence="3 4">NRRL 64653</strain>
    </source>
</reference>
<feature type="compositionally biased region" description="Low complexity" evidence="1">
    <location>
        <begin position="138"/>
        <end position="195"/>
    </location>
</feature>
<sequence>MLFRSAASLVLLACVSNVAAQAKPYKLVTGPVFGISLARRTTNGYQPEQSVCGDGNTCAEACGEGFETCPSQDDATHCFNPAGKQTCCSDGSGNSCDDGYYCTHDTKSQTWCCPDSMDLVECAAAYNVDGKLEKDEATTSSAAPTTTSTTTAAPKTTSTEAETTTSEAETTSSSTPIKVKTTSTEPETTSTPVVTSHKKESTAETVVIKTEVDELTTTVCPTPSAGYSTAWTGSNSTVTSAAPTQPYESTPVAIDTASTGVPPVATGASGASSTGVSALLLVAAGIFALL</sequence>
<evidence type="ECO:0000256" key="2">
    <source>
        <dbReference type="SAM" id="SignalP"/>
    </source>
</evidence>
<name>A0ABR1HBI3_9HYPO</name>
<dbReference type="Proteomes" id="UP001498476">
    <property type="component" value="Unassembled WGS sequence"/>
</dbReference>
<evidence type="ECO:0000313" key="3">
    <source>
        <dbReference type="EMBL" id="KAK7418524.1"/>
    </source>
</evidence>
<keyword evidence="4" id="KW-1185">Reference proteome</keyword>
<accession>A0ABR1HBI3</accession>
<feature type="chain" id="PRO_5045200786" description="Prp 4 CRoW domain-containing protein" evidence="2">
    <location>
        <begin position="21"/>
        <end position="290"/>
    </location>
</feature>
<protein>
    <recommendedName>
        <fullName evidence="5">Prp 4 CRoW domain-containing protein</fullName>
    </recommendedName>
</protein>
<dbReference type="EMBL" id="JAZAVJ010000046">
    <property type="protein sequence ID" value="KAK7418524.1"/>
    <property type="molecule type" value="Genomic_DNA"/>
</dbReference>